<keyword evidence="6" id="KW-0413">Isomerase</keyword>
<gene>
    <name evidence="9" type="ORF">B723_25090</name>
</gene>
<dbReference type="RefSeq" id="WP_017338373.1">
    <property type="nucleotide sequence ID" value="NZ_CP010945.1"/>
</dbReference>
<dbReference type="InterPro" id="IPR014347">
    <property type="entry name" value="Tautomerase/MIF_sf"/>
</dbReference>
<evidence type="ECO:0000256" key="1">
    <source>
        <dbReference type="ARBA" id="ARBA00001379"/>
    </source>
</evidence>
<feature type="domain" description="4-oxalocrotonate tautomerase-like" evidence="8">
    <location>
        <begin position="2"/>
        <end position="47"/>
    </location>
</feature>
<dbReference type="OrthoDB" id="9799841at2"/>
<evidence type="ECO:0000313" key="10">
    <source>
        <dbReference type="Proteomes" id="UP000017175"/>
    </source>
</evidence>
<dbReference type="GO" id="GO:0016853">
    <property type="term" value="F:isomerase activity"/>
    <property type="evidence" value="ECO:0007669"/>
    <property type="project" value="UniProtKB-KW"/>
</dbReference>
<dbReference type="Proteomes" id="UP000017175">
    <property type="component" value="Chromosome"/>
</dbReference>
<dbReference type="EC" id="5.3.2.6" evidence="4"/>
<evidence type="ECO:0000313" key="9">
    <source>
        <dbReference type="EMBL" id="AKV09495.1"/>
    </source>
</evidence>
<evidence type="ECO:0000259" key="8">
    <source>
        <dbReference type="Pfam" id="PF01361"/>
    </source>
</evidence>
<name>A0A0K1QVK3_PSEFL</name>
<evidence type="ECO:0000256" key="5">
    <source>
        <dbReference type="ARBA" id="ARBA00015750"/>
    </source>
</evidence>
<evidence type="ECO:0000256" key="4">
    <source>
        <dbReference type="ARBA" id="ARBA00012667"/>
    </source>
</evidence>
<organism evidence="9 10">
    <name type="scientific">Pseudomonas fluorescens NCIMB 11764</name>
    <dbReference type="NCBI Taxonomy" id="1221522"/>
    <lineage>
        <taxon>Bacteria</taxon>
        <taxon>Pseudomonadati</taxon>
        <taxon>Pseudomonadota</taxon>
        <taxon>Gammaproteobacteria</taxon>
        <taxon>Pseudomonadales</taxon>
        <taxon>Pseudomonadaceae</taxon>
        <taxon>Pseudomonas</taxon>
    </lineage>
</organism>
<comment type="function">
    <text evidence="2">Catalyzes the ketonization of 2-hydroxymuconate stereoselectively to yield 2-oxo-3-hexenedioate.</text>
</comment>
<dbReference type="Gene3D" id="3.30.429.10">
    <property type="entry name" value="Macrophage Migration Inhibitory Factor"/>
    <property type="match status" value="1"/>
</dbReference>
<comment type="catalytic activity">
    <reaction evidence="1">
        <text>(2Z,4E)-2-hydroxyhexa-2,4-dienedioate = (3E)-2-oxohex-3-enedioate</text>
        <dbReference type="Rhea" id="RHEA:33431"/>
        <dbReference type="ChEBI" id="CHEBI:28080"/>
        <dbReference type="ChEBI" id="CHEBI:64908"/>
        <dbReference type="EC" id="5.3.2.6"/>
    </reaction>
</comment>
<accession>A0A0K1QVK3</accession>
<reference evidence="9 10" key="1">
    <citation type="journal article" date="2012" name="J. Bacteriol.">
        <title>Draft genome sequence of the cyanide-utilizing bacterium Pseudomonas fluorescens strain NCIMB 11764.</title>
        <authorList>
            <person name="Vilo C.A."/>
            <person name="Benedik M.J."/>
            <person name="Kunz D.A."/>
            <person name="Dong Q."/>
        </authorList>
    </citation>
    <scope>NUCLEOTIDE SEQUENCE [LARGE SCALE GENOMIC DNA]</scope>
    <source>
        <strain evidence="9 10">NCIMB 11764</strain>
    </source>
</reference>
<dbReference type="InterPro" id="IPR004370">
    <property type="entry name" value="4-OT-like_dom"/>
</dbReference>
<protein>
    <recommendedName>
        <fullName evidence="5">2-hydroxymuconate tautomerase</fullName>
        <ecNumber evidence="4">5.3.2.6</ecNumber>
    </recommendedName>
    <alternativeName>
        <fullName evidence="7">4-oxalocrotonate tautomerase</fullName>
    </alternativeName>
</protein>
<dbReference type="Pfam" id="PF01361">
    <property type="entry name" value="Tautomerase"/>
    <property type="match status" value="1"/>
</dbReference>
<evidence type="ECO:0000256" key="6">
    <source>
        <dbReference type="ARBA" id="ARBA00023235"/>
    </source>
</evidence>
<sequence length="61" mass="6746">MPQVIVYAAAGKTVEQQHLLLKRITEAVVESYEIPAEIVTVQIVEAPSHLKAKGGIRFCDR</sequence>
<evidence type="ECO:0000256" key="7">
    <source>
        <dbReference type="ARBA" id="ARBA00029674"/>
    </source>
</evidence>
<dbReference type="EMBL" id="CP010945">
    <property type="protein sequence ID" value="AKV09495.1"/>
    <property type="molecule type" value="Genomic_DNA"/>
</dbReference>
<evidence type="ECO:0000256" key="2">
    <source>
        <dbReference type="ARBA" id="ARBA00003024"/>
    </source>
</evidence>
<dbReference type="SUPFAM" id="SSF55331">
    <property type="entry name" value="Tautomerase/MIF"/>
    <property type="match status" value="1"/>
</dbReference>
<comment type="subunit">
    <text evidence="3">Homohexamer.</text>
</comment>
<evidence type="ECO:0000256" key="3">
    <source>
        <dbReference type="ARBA" id="ARBA00011643"/>
    </source>
</evidence>
<dbReference type="AlphaFoldDB" id="A0A0K1QVK3"/>
<dbReference type="eggNOG" id="COG1942">
    <property type="taxonomic scope" value="Bacteria"/>
</dbReference>
<proteinExistence type="predicted"/>